<dbReference type="PRINTS" id="PR00032">
    <property type="entry name" value="HTHARAC"/>
</dbReference>
<dbReference type="InterPro" id="IPR009057">
    <property type="entry name" value="Homeodomain-like_sf"/>
</dbReference>
<keyword evidence="3" id="KW-0804">Transcription</keyword>
<dbReference type="Pfam" id="PF12833">
    <property type="entry name" value="HTH_18"/>
    <property type="match status" value="1"/>
</dbReference>
<proteinExistence type="predicted"/>
<dbReference type="EMBL" id="QRVK01000029">
    <property type="protein sequence ID" value="RGS40332.1"/>
    <property type="molecule type" value="Genomic_DNA"/>
</dbReference>
<dbReference type="GO" id="GO:0003700">
    <property type="term" value="F:DNA-binding transcription factor activity"/>
    <property type="evidence" value="ECO:0007669"/>
    <property type="project" value="InterPro"/>
</dbReference>
<dbReference type="SUPFAM" id="SSF46689">
    <property type="entry name" value="Homeodomain-like"/>
    <property type="match status" value="2"/>
</dbReference>
<evidence type="ECO:0000256" key="1">
    <source>
        <dbReference type="ARBA" id="ARBA00023015"/>
    </source>
</evidence>
<dbReference type="OrthoDB" id="184994at2"/>
<dbReference type="PANTHER" id="PTHR43280">
    <property type="entry name" value="ARAC-FAMILY TRANSCRIPTIONAL REGULATOR"/>
    <property type="match status" value="1"/>
</dbReference>
<evidence type="ECO:0000256" key="2">
    <source>
        <dbReference type="ARBA" id="ARBA00023125"/>
    </source>
</evidence>
<dbReference type="AlphaFoldDB" id="A0A3R6AQU9"/>
<dbReference type="GO" id="GO:0043565">
    <property type="term" value="F:sequence-specific DNA binding"/>
    <property type="evidence" value="ECO:0007669"/>
    <property type="project" value="InterPro"/>
</dbReference>
<dbReference type="SMART" id="SM00342">
    <property type="entry name" value="HTH_ARAC"/>
    <property type="match status" value="1"/>
</dbReference>
<comment type="caution">
    <text evidence="5">The sequence shown here is derived from an EMBL/GenBank/DDBJ whole genome shotgun (WGS) entry which is preliminary data.</text>
</comment>
<keyword evidence="2" id="KW-0238">DNA-binding</keyword>
<dbReference type="PANTHER" id="PTHR43280:SF2">
    <property type="entry name" value="HTH-TYPE TRANSCRIPTIONAL REGULATOR EXSA"/>
    <property type="match status" value="1"/>
</dbReference>
<evidence type="ECO:0000259" key="4">
    <source>
        <dbReference type="PROSITE" id="PS01124"/>
    </source>
</evidence>
<evidence type="ECO:0000256" key="3">
    <source>
        <dbReference type="ARBA" id="ARBA00023163"/>
    </source>
</evidence>
<feature type="domain" description="HTH araC/xylS-type" evidence="4">
    <location>
        <begin position="144"/>
        <end position="242"/>
    </location>
</feature>
<keyword evidence="1" id="KW-0805">Transcription regulation</keyword>
<accession>A0A3R6AQU9</accession>
<name>A0A3R6AQU9_9FIRM</name>
<dbReference type="PROSITE" id="PS01124">
    <property type="entry name" value="HTH_ARAC_FAMILY_2"/>
    <property type="match status" value="1"/>
</dbReference>
<dbReference type="Gene3D" id="1.10.10.60">
    <property type="entry name" value="Homeodomain-like"/>
    <property type="match status" value="2"/>
</dbReference>
<reference evidence="5 6" key="1">
    <citation type="submission" date="2018-08" db="EMBL/GenBank/DDBJ databases">
        <title>A genome reference for cultivated species of the human gut microbiota.</title>
        <authorList>
            <person name="Zou Y."/>
            <person name="Xue W."/>
            <person name="Luo G."/>
        </authorList>
    </citation>
    <scope>NUCLEOTIDE SEQUENCE [LARGE SCALE GENOMIC DNA]</scope>
    <source>
        <strain evidence="5 6">AF22-21</strain>
    </source>
</reference>
<sequence>MKISDEIVKQQFVQREYGLAHSTYDNELDFYQLVSSGDVKAVSGMLQTGEEDEAVLAARGILSDDKIRNQRYHEIVLVAMISRFCIEEGMEEMESYNLSDFYINKLDKAQTKQQIINVHNQLIMDYARRMKRVKKKAAISPHCVRAMDYVYDHLHERIEITGIAEFVGVERSYLSKLFHKEVGQTISDYIMEKKLQTARNMLLYSDFSCTEISQYLAFASNSYFTKCFRNRFGSTPSAYRRTNYRKHWKETKS</sequence>
<gene>
    <name evidence="5" type="ORF">DWX94_10495</name>
</gene>
<evidence type="ECO:0000313" key="5">
    <source>
        <dbReference type="EMBL" id="RGS40332.1"/>
    </source>
</evidence>
<organism evidence="5 6">
    <name type="scientific">Coprococcus eutactus</name>
    <dbReference type="NCBI Taxonomy" id="33043"/>
    <lineage>
        <taxon>Bacteria</taxon>
        <taxon>Bacillati</taxon>
        <taxon>Bacillota</taxon>
        <taxon>Clostridia</taxon>
        <taxon>Lachnospirales</taxon>
        <taxon>Lachnospiraceae</taxon>
        <taxon>Coprococcus</taxon>
    </lineage>
</organism>
<dbReference type="Proteomes" id="UP000283295">
    <property type="component" value="Unassembled WGS sequence"/>
</dbReference>
<evidence type="ECO:0000313" key="6">
    <source>
        <dbReference type="Proteomes" id="UP000283295"/>
    </source>
</evidence>
<protein>
    <submittedName>
        <fullName evidence="5">AraC family transcriptional regulator</fullName>
    </submittedName>
</protein>
<dbReference type="InterPro" id="IPR018060">
    <property type="entry name" value="HTH_AraC"/>
</dbReference>
<dbReference type="InterPro" id="IPR020449">
    <property type="entry name" value="Tscrpt_reg_AraC-type_HTH"/>
</dbReference>